<dbReference type="GO" id="GO:0044718">
    <property type="term" value="P:siderophore transmembrane transport"/>
    <property type="evidence" value="ECO:0007669"/>
    <property type="project" value="TreeGrafter"/>
</dbReference>
<evidence type="ECO:0000256" key="7">
    <source>
        <dbReference type="SAM" id="SignalP"/>
    </source>
</evidence>
<dbReference type="InterPro" id="IPR036942">
    <property type="entry name" value="Beta-barrel_TonB_sf"/>
</dbReference>
<dbReference type="Pfam" id="PF25183">
    <property type="entry name" value="OMP_b-brl_4"/>
    <property type="match status" value="2"/>
</dbReference>
<evidence type="ECO:0000256" key="2">
    <source>
        <dbReference type="ARBA" id="ARBA00022448"/>
    </source>
</evidence>
<feature type="signal peptide" evidence="7">
    <location>
        <begin position="1"/>
        <end position="23"/>
    </location>
</feature>
<dbReference type="RefSeq" id="WP_069834900.1">
    <property type="nucleotide sequence ID" value="NZ_MDGQ01000004.1"/>
</dbReference>
<dbReference type="EMBL" id="MDGQ01000004">
    <property type="protein sequence ID" value="OEK05981.1"/>
    <property type="molecule type" value="Genomic_DNA"/>
</dbReference>
<dbReference type="GO" id="GO:0015344">
    <property type="term" value="F:siderophore uptake transmembrane transporter activity"/>
    <property type="evidence" value="ECO:0007669"/>
    <property type="project" value="TreeGrafter"/>
</dbReference>
<evidence type="ECO:0000313" key="9">
    <source>
        <dbReference type="EMBL" id="OEK05981.1"/>
    </source>
</evidence>
<organism evidence="9 10">
    <name type="scientific">Roseivirga misakiensis</name>
    <dbReference type="NCBI Taxonomy" id="1563681"/>
    <lineage>
        <taxon>Bacteria</taxon>
        <taxon>Pseudomonadati</taxon>
        <taxon>Bacteroidota</taxon>
        <taxon>Cytophagia</taxon>
        <taxon>Cytophagales</taxon>
        <taxon>Roseivirgaceae</taxon>
        <taxon>Roseivirga</taxon>
    </lineage>
</organism>
<comment type="subcellular location">
    <subcellularLocation>
        <location evidence="1">Cell outer membrane</location>
        <topology evidence="1">Multi-pass membrane protein</topology>
    </subcellularLocation>
</comment>
<dbReference type="PANTHER" id="PTHR30069">
    <property type="entry name" value="TONB-DEPENDENT OUTER MEMBRANE RECEPTOR"/>
    <property type="match status" value="1"/>
</dbReference>
<comment type="caution">
    <text evidence="9">The sequence shown here is derived from an EMBL/GenBank/DDBJ whole genome shotgun (WGS) entry which is preliminary data.</text>
</comment>
<keyword evidence="4" id="KW-0812">Transmembrane</keyword>
<evidence type="ECO:0000259" key="8">
    <source>
        <dbReference type="Pfam" id="PF25183"/>
    </source>
</evidence>
<dbReference type="STRING" id="1563681.BFP71_07200"/>
<dbReference type="Gene3D" id="2.60.40.1120">
    <property type="entry name" value="Carboxypeptidase-like, regulatory domain"/>
    <property type="match status" value="1"/>
</dbReference>
<sequence>MKRQLLQLLLTGLMLLVINVAYGQGTTTSSINGRVTDVNGETLPGATVVAVHTPSGTRYGNITSSDGYYRIPNMRVGGPYTVTVTFIGYKEFKQENVFLTLGQAFKINAKLTESSVTLEGVEVVAERGGVFDGNRTGSETVVGIEQINSTPTVARAIGDFARFTPQATLDEGNDGFSISIGGQNNRLNSIYIDGAINNDIFGLAGSGTNGGQTGVSPISIDAIEQFQIQVAPFDVRVSGFAGGAINAVTRSGSNEIEGSAYYFFRNEGLAGRTPRDGEGTRERLDDFSAETYGVRVGGPIIKDKLFYFVNVEQQRDETPQPFDFADYDGDATQAQIDQLVSKLNGYGYTPGTLSGNPVVLDSDKFTAKIDYNINQNHKLSARYSYVEADNIEGVRSSNRTLNFYNRSESFLSKTNSLSLELSSSFGSNMSNKLTVGYIGVSDDRDATGQDFPTVNISDGQGSIRFGAEPFSSANLLETSGFTINNNLEIYKGRHTFVVGLNAEFYSVENLFIAQNFGQYSYNTLNDFLTDQPATDYARNFSNVDNITGDGSAAAAIFNSGMIGAYVQDEFQVNDDLKLTLGLRMDLPYFDETPTNSTFNTLAIPEIEAEGYDLQGAAVGNFINSRATFSPRFGFNWDVNGDRSLQLRGGAGVFTSRVPLVWPGGAYNNNGQNLGFVDENDFDAIFRPDVNNQPGVIDPTVQSGNIDLFIEDFRVPQVAKFNLAADKRLSNGWIFSLDALWTKTIYAISVQNVNVGQSVGNLTGTGDNRPIYNRRDEVVQSNNYGRISVTGNTGRGYAYNFSGTLTMPMTNGFQGSISYSYGDAFSVFDGTSSQNSSQWRGLHSIGGRNFDQQLRRSDFSQGHRVIAQASYRFEYAKGFATQIGLVYEGRSGSPFSYIYNDNGNLTSEDSRERTLIYVPLNASDINLVDDASAGTAGEQWAALNSFIVNDPYLSTRRGQYAERNRNREPFTNIFDLRLLQEFEINAGGKKHTLQLTADIYNFGNLLNRDWGRRYFVPQNFQLLNFEGFQADGTTPTFTFDGVDGNDPSDGNIDDSGLISSRWQGQIGIRYTFGGN</sequence>
<accession>A0A1E5T3S2</accession>
<feature type="domain" description="TonB-dependent transporter Oar-like beta-barrel" evidence="8">
    <location>
        <begin position="248"/>
        <end position="320"/>
    </location>
</feature>
<dbReference type="AlphaFoldDB" id="A0A1E5T3S2"/>
<dbReference type="Proteomes" id="UP000095552">
    <property type="component" value="Unassembled WGS sequence"/>
</dbReference>
<evidence type="ECO:0000256" key="1">
    <source>
        <dbReference type="ARBA" id="ARBA00004571"/>
    </source>
</evidence>
<proteinExistence type="predicted"/>
<dbReference type="InterPro" id="IPR039426">
    <property type="entry name" value="TonB-dep_rcpt-like"/>
</dbReference>
<evidence type="ECO:0000256" key="6">
    <source>
        <dbReference type="ARBA" id="ARBA00023237"/>
    </source>
</evidence>
<dbReference type="SUPFAM" id="SSF56935">
    <property type="entry name" value="Porins"/>
    <property type="match status" value="1"/>
</dbReference>
<dbReference type="OrthoDB" id="9768147at2"/>
<feature type="domain" description="TonB-dependent transporter Oar-like beta-barrel" evidence="8">
    <location>
        <begin position="356"/>
        <end position="1004"/>
    </location>
</feature>
<dbReference type="PANTHER" id="PTHR30069:SF46">
    <property type="entry name" value="OAR PROTEIN"/>
    <property type="match status" value="1"/>
</dbReference>
<keyword evidence="7" id="KW-0732">Signal</keyword>
<dbReference type="GO" id="GO:0009279">
    <property type="term" value="C:cell outer membrane"/>
    <property type="evidence" value="ECO:0007669"/>
    <property type="project" value="UniProtKB-SubCell"/>
</dbReference>
<reference evidence="9 10" key="1">
    <citation type="submission" date="2016-08" db="EMBL/GenBank/DDBJ databases">
        <title>Draft genome of Fabibacter sp. strain SK-8.</title>
        <authorList>
            <person name="Wong S.-K."/>
            <person name="Hamasaki K."/>
            <person name="Yoshizawa S."/>
        </authorList>
    </citation>
    <scope>NUCLEOTIDE SEQUENCE [LARGE SCALE GENOMIC DNA]</scope>
    <source>
        <strain evidence="9 10">SK-8</strain>
    </source>
</reference>
<keyword evidence="5" id="KW-0472">Membrane</keyword>
<evidence type="ECO:0000256" key="4">
    <source>
        <dbReference type="ARBA" id="ARBA00022692"/>
    </source>
</evidence>
<feature type="chain" id="PRO_5009185922" description="TonB-dependent transporter Oar-like beta-barrel domain-containing protein" evidence="7">
    <location>
        <begin position="24"/>
        <end position="1074"/>
    </location>
</feature>
<evidence type="ECO:0000256" key="5">
    <source>
        <dbReference type="ARBA" id="ARBA00023136"/>
    </source>
</evidence>
<dbReference type="Pfam" id="PF13620">
    <property type="entry name" value="CarboxypepD_reg"/>
    <property type="match status" value="1"/>
</dbReference>
<dbReference type="InterPro" id="IPR008969">
    <property type="entry name" value="CarboxyPept-like_regulatory"/>
</dbReference>
<dbReference type="Gene3D" id="2.40.170.20">
    <property type="entry name" value="TonB-dependent receptor, beta-barrel domain"/>
    <property type="match status" value="1"/>
</dbReference>
<name>A0A1E5T3S2_9BACT</name>
<protein>
    <recommendedName>
        <fullName evidence="8">TonB-dependent transporter Oar-like beta-barrel domain-containing protein</fullName>
    </recommendedName>
</protein>
<dbReference type="SUPFAM" id="SSF49464">
    <property type="entry name" value="Carboxypeptidase regulatory domain-like"/>
    <property type="match status" value="1"/>
</dbReference>
<keyword evidence="10" id="KW-1185">Reference proteome</keyword>
<evidence type="ECO:0000313" key="10">
    <source>
        <dbReference type="Proteomes" id="UP000095552"/>
    </source>
</evidence>
<gene>
    <name evidence="9" type="ORF">BFP71_07200</name>
</gene>
<keyword evidence="6" id="KW-0998">Cell outer membrane</keyword>
<dbReference type="InterPro" id="IPR057601">
    <property type="entry name" value="Oar-like_b-barrel"/>
</dbReference>
<evidence type="ECO:0000256" key="3">
    <source>
        <dbReference type="ARBA" id="ARBA00022452"/>
    </source>
</evidence>
<keyword evidence="3" id="KW-1134">Transmembrane beta strand</keyword>
<keyword evidence="2" id="KW-0813">Transport</keyword>